<dbReference type="AlphaFoldDB" id="A0ABD0P926"/>
<name>A0ABD0P926_CIRMR</name>
<dbReference type="Pfam" id="PF00041">
    <property type="entry name" value="fn3"/>
    <property type="match status" value="1"/>
</dbReference>
<protein>
    <recommendedName>
        <fullName evidence="1">Fibronectin type-III domain-containing protein</fullName>
    </recommendedName>
</protein>
<dbReference type="Gene3D" id="2.60.40.10">
    <property type="entry name" value="Immunoglobulins"/>
    <property type="match status" value="1"/>
</dbReference>
<dbReference type="InterPro" id="IPR003961">
    <property type="entry name" value="FN3_dom"/>
</dbReference>
<dbReference type="SUPFAM" id="SSF49265">
    <property type="entry name" value="Fibronectin type III"/>
    <property type="match status" value="1"/>
</dbReference>
<evidence type="ECO:0000313" key="2">
    <source>
        <dbReference type="EMBL" id="KAL0170185.1"/>
    </source>
</evidence>
<dbReference type="InterPro" id="IPR013783">
    <property type="entry name" value="Ig-like_fold"/>
</dbReference>
<dbReference type="InterPro" id="IPR050713">
    <property type="entry name" value="RTP_Phos/Ushers"/>
</dbReference>
<evidence type="ECO:0000259" key="1">
    <source>
        <dbReference type="PROSITE" id="PS50853"/>
    </source>
</evidence>
<accession>A0ABD0P926</accession>
<feature type="domain" description="Fibronectin type-III" evidence="1">
    <location>
        <begin position="42"/>
        <end position="138"/>
    </location>
</feature>
<dbReference type="Proteomes" id="UP001529510">
    <property type="component" value="Unassembled WGS sequence"/>
</dbReference>
<evidence type="ECO:0000313" key="3">
    <source>
        <dbReference type="Proteomes" id="UP001529510"/>
    </source>
</evidence>
<dbReference type="PANTHER" id="PTHR46957:SF3">
    <property type="entry name" value="CYTOKINE RECEPTOR"/>
    <property type="match status" value="1"/>
</dbReference>
<dbReference type="CDD" id="cd00063">
    <property type="entry name" value="FN3"/>
    <property type="match status" value="1"/>
</dbReference>
<organism evidence="2 3">
    <name type="scientific">Cirrhinus mrigala</name>
    <name type="common">Mrigala</name>
    <dbReference type="NCBI Taxonomy" id="683832"/>
    <lineage>
        <taxon>Eukaryota</taxon>
        <taxon>Metazoa</taxon>
        <taxon>Chordata</taxon>
        <taxon>Craniata</taxon>
        <taxon>Vertebrata</taxon>
        <taxon>Euteleostomi</taxon>
        <taxon>Actinopterygii</taxon>
        <taxon>Neopterygii</taxon>
        <taxon>Teleostei</taxon>
        <taxon>Ostariophysi</taxon>
        <taxon>Cypriniformes</taxon>
        <taxon>Cyprinidae</taxon>
        <taxon>Labeoninae</taxon>
        <taxon>Labeonini</taxon>
        <taxon>Cirrhinus</taxon>
    </lineage>
</organism>
<feature type="non-terminal residue" evidence="2">
    <location>
        <position position="161"/>
    </location>
</feature>
<dbReference type="InterPro" id="IPR036116">
    <property type="entry name" value="FN3_sf"/>
</dbReference>
<proteinExistence type="predicted"/>
<dbReference type="PANTHER" id="PTHR46957">
    <property type="entry name" value="CYTOKINE RECEPTOR"/>
    <property type="match status" value="1"/>
</dbReference>
<comment type="caution">
    <text evidence="2">The sequence shown here is derived from an EMBL/GenBank/DDBJ whole genome shotgun (WGS) entry which is preliminary data.</text>
</comment>
<gene>
    <name evidence="2" type="ORF">M9458_034781</name>
</gene>
<reference evidence="2 3" key="1">
    <citation type="submission" date="2024-05" db="EMBL/GenBank/DDBJ databases">
        <title>Genome sequencing and assembly of Indian major carp, Cirrhinus mrigala (Hamilton, 1822).</title>
        <authorList>
            <person name="Mohindra V."/>
            <person name="Chowdhury L.M."/>
            <person name="Lal K."/>
            <person name="Jena J.K."/>
        </authorList>
    </citation>
    <scope>NUCLEOTIDE SEQUENCE [LARGE SCALE GENOMIC DNA]</scope>
    <source>
        <strain evidence="2">CM1030</strain>
        <tissue evidence="2">Blood</tissue>
    </source>
</reference>
<keyword evidence="3" id="KW-1185">Reference proteome</keyword>
<sequence length="161" mass="17672">MYYTDADLSPYTSYSYQLITSNIRANTSSATVSLRTLSAVPEQEELQLTLVGRAKPTSASFNWTDPLNTTGPVDSYTLSSIHDLTGEERIHYTGLQTEATAEELQPFTRYNFSLQACTDGGCAHSESLIVLTAQIPPQQQPAPTITTLAPSRLKVDWEPPV</sequence>
<dbReference type="GO" id="GO:0016020">
    <property type="term" value="C:membrane"/>
    <property type="evidence" value="ECO:0007669"/>
    <property type="project" value="UniProtKB-SubCell"/>
</dbReference>
<dbReference type="FunFam" id="2.60.40.10:FF:001085">
    <property type="entry name" value="Usherin"/>
    <property type="match status" value="1"/>
</dbReference>
<dbReference type="PROSITE" id="PS50853">
    <property type="entry name" value="FN3"/>
    <property type="match status" value="1"/>
</dbReference>
<dbReference type="EMBL" id="JAMKFB020000017">
    <property type="protein sequence ID" value="KAL0170185.1"/>
    <property type="molecule type" value="Genomic_DNA"/>
</dbReference>